<evidence type="ECO:0000256" key="2">
    <source>
        <dbReference type="ARBA" id="ARBA00006906"/>
    </source>
</evidence>
<evidence type="ECO:0000256" key="5">
    <source>
        <dbReference type="ARBA" id="ARBA00023277"/>
    </source>
</evidence>
<comment type="subunit">
    <text evidence="3">Homotrimer.</text>
</comment>
<dbReference type="NCBIfam" id="TIGR01182">
    <property type="entry name" value="eda"/>
    <property type="match status" value="1"/>
</dbReference>
<comment type="pathway">
    <text evidence="1">Carbohydrate acid metabolism.</text>
</comment>
<evidence type="ECO:0000313" key="6">
    <source>
        <dbReference type="EMBL" id="MBL4933736.1"/>
    </source>
</evidence>
<dbReference type="Gene3D" id="3.20.20.70">
    <property type="entry name" value="Aldolase class I"/>
    <property type="match status" value="1"/>
</dbReference>
<comment type="caution">
    <text evidence="6">The sequence shown here is derived from an EMBL/GenBank/DDBJ whole genome shotgun (WGS) entry which is preliminary data.</text>
</comment>
<keyword evidence="7" id="KW-1185">Reference proteome</keyword>
<organism evidence="6 7">
    <name type="scientific">Clostridium paridis</name>
    <dbReference type="NCBI Taxonomy" id="2803863"/>
    <lineage>
        <taxon>Bacteria</taxon>
        <taxon>Bacillati</taxon>
        <taxon>Bacillota</taxon>
        <taxon>Clostridia</taxon>
        <taxon>Eubacteriales</taxon>
        <taxon>Clostridiaceae</taxon>
        <taxon>Clostridium</taxon>
    </lineage>
</organism>
<dbReference type="AlphaFoldDB" id="A0A937FKG0"/>
<sequence>MKTQEEVLNSILNKKLVAVVRGENLEEGKNIITASKDAGITSIEITYTNKDASELIKHFINDEDLCVGAGTVTNIKIAKEAIESGATFIVGPNFDEEIAEYCNNKKVVYIPGCITPSEIINAQKYKCGMVKIFPGDLVGPKFIKAIKTPIPNVKYMVTGGVNLENMEEWIKAGADALGIGSVLTENTNLEYHNIVNKAKAFCNKIK</sequence>
<dbReference type="SUPFAM" id="SSF51569">
    <property type="entry name" value="Aldolase"/>
    <property type="match status" value="1"/>
</dbReference>
<dbReference type="PANTHER" id="PTHR30246">
    <property type="entry name" value="2-KETO-3-DEOXY-6-PHOSPHOGLUCONATE ALDOLASE"/>
    <property type="match status" value="1"/>
</dbReference>
<name>A0A937FKG0_9CLOT</name>
<dbReference type="EC" id="4.1.2.14" evidence="6"/>
<dbReference type="GO" id="GO:0008675">
    <property type="term" value="F:2-dehydro-3-deoxy-phosphogluconate aldolase activity"/>
    <property type="evidence" value="ECO:0007669"/>
    <property type="project" value="UniProtKB-EC"/>
</dbReference>
<dbReference type="InterPro" id="IPR013785">
    <property type="entry name" value="Aldolase_TIM"/>
</dbReference>
<proteinExistence type="inferred from homology"/>
<dbReference type="CDD" id="cd00452">
    <property type="entry name" value="KDPG_aldolase"/>
    <property type="match status" value="1"/>
</dbReference>
<protein>
    <submittedName>
        <fullName evidence="6">Bifunctional 4-hydroxy-2-oxoglutarate aldolase/2-dehydro-3-deoxy-phosphogluconate aldolase</fullName>
        <ecNumber evidence="6">4.1.2.14</ecNumber>
        <ecNumber evidence="6">4.1.3.16</ecNumber>
    </submittedName>
</protein>
<dbReference type="Proteomes" id="UP000623681">
    <property type="component" value="Unassembled WGS sequence"/>
</dbReference>
<evidence type="ECO:0000256" key="1">
    <source>
        <dbReference type="ARBA" id="ARBA00004761"/>
    </source>
</evidence>
<evidence type="ECO:0000256" key="4">
    <source>
        <dbReference type="ARBA" id="ARBA00023239"/>
    </source>
</evidence>
<accession>A0A937FKG0</accession>
<dbReference type="EC" id="4.1.3.16" evidence="6"/>
<dbReference type="RefSeq" id="WP_202769171.1">
    <property type="nucleotide sequence ID" value="NZ_JAESWA010000027.1"/>
</dbReference>
<evidence type="ECO:0000256" key="3">
    <source>
        <dbReference type="ARBA" id="ARBA00011233"/>
    </source>
</evidence>
<dbReference type="GO" id="GO:0008700">
    <property type="term" value="F:(R,S)-4-hydroxy-2-oxoglutarate aldolase activity"/>
    <property type="evidence" value="ECO:0007669"/>
    <property type="project" value="UniProtKB-EC"/>
</dbReference>
<evidence type="ECO:0000313" key="7">
    <source>
        <dbReference type="Proteomes" id="UP000623681"/>
    </source>
</evidence>
<keyword evidence="4 6" id="KW-0456">Lyase</keyword>
<gene>
    <name evidence="6" type="primary">eda</name>
    <name evidence="6" type="ORF">JK634_18295</name>
</gene>
<dbReference type="Pfam" id="PF01081">
    <property type="entry name" value="Aldolase"/>
    <property type="match status" value="1"/>
</dbReference>
<comment type="similarity">
    <text evidence="2">Belongs to the KHG/KDPG aldolase family.</text>
</comment>
<dbReference type="InterPro" id="IPR000887">
    <property type="entry name" value="Aldlse_KDPG_KHG"/>
</dbReference>
<dbReference type="EMBL" id="JAESWA010000027">
    <property type="protein sequence ID" value="MBL4933736.1"/>
    <property type="molecule type" value="Genomic_DNA"/>
</dbReference>
<dbReference type="PANTHER" id="PTHR30246:SF1">
    <property type="entry name" value="2-DEHYDRO-3-DEOXY-6-PHOSPHOGALACTONATE ALDOLASE-RELATED"/>
    <property type="match status" value="1"/>
</dbReference>
<reference evidence="6" key="1">
    <citation type="submission" date="2021-01" db="EMBL/GenBank/DDBJ databases">
        <title>Genome public.</title>
        <authorList>
            <person name="Liu C."/>
            <person name="Sun Q."/>
        </authorList>
    </citation>
    <scope>NUCLEOTIDE SEQUENCE</scope>
    <source>
        <strain evidence="6">YIM B02565</strain>
    </source>
</reference>
<keyword evidence="5" id="KW-0119">Carbohydrate metabolism</keyword>